<dbReference type="CDD" id="cd01392">
    <property type="entry name" value="HTH_LacI"/>
    <property type="match status" value="1"/>
</dbReference>
<keyword evidence="2" id="KW-0805">Transcription regulation</keyword>
<dbReference type="EMBL" id="MOXJ01000008">
    <property type="protein sequence ID" value="PDO10831.1"/>
    <property type="molecule type" value="Genomic_DNA"/>
</dbReference>
<dbReference type="Proteomes" id="UP000243688">
    <property type="component" value="Unassembled WGS sequence"/>
</dbReference>
<dbReference type="InterPro" id="IPR010982">
    <property type="entry name" value="Lambda_DNA-bd_dom_sf"/>
</dbReference>
<sequence length="343" mass="37522">MRGKVTLQQIADLAGVSKFAVSRALSGKPGVSPQTRELILKTAGQLGYFDRVRRPPARVPDPARGGEAALSGTVAVLFPNIRYQNRESPYWGPVFDGIAERLEQIGLDIVTMTEPSDDDVFRVLNPAGLLGTIGVGVISTQMALGVRNRGIPIVMVDHQDPAVVCDTVFMDNFTCTRELVGKLIGKGFRAFQFVGQIDFSPSFYERWLGFRSALEDFKLPFAQAPALVGAEAGYPDGVRRAIGAMEYMPEVFVCANDATAVAVVEALRARGVRVPEDCAVTGFDNTEQSAACDPPLTTVDVPKRLLGMRAVDKLLWRIRHPDDPPEKTLIYGKTIWRASTERR</sequence>
<dbReference type="InterPro" id="IPR028082">
    <property type="entry name" value="Peripla_BP_I"/>
</dbReference>
<dbReference type="InterPro" id="IPR046335">
    <property type="entry name" value="LacI/GalR-like_sensor"/>
</dbReference>
<evidence type="ECO:0000256" key="1">
    <source>
        <dbReference type="ARBA" id="ARBA00022491"/>
    </source>
</evidence>
<dbReference type="SUPFAM" id="SSF47413">
    <property type="entry name" value="lambda repressor-like DNA-binding domains"/>
    <property type="match status" value="1"/>
</dbReference>
<evidence type="ECO:0000256" key="4">
    <source>
        <dbReference type="ARBA" id="ARBA00023163"/>
    </source>
</evidence>
<reference evidence="6 7" key="1">
    <citation type="submission" date="2016-12" db="EMBL/GenBank/DDBJ databases">
        <title>Candidatus Reconcilibacillus cellulovorans genome.</title>
        <authorList>
            <person name="Kolinko S."/>
            <person name="Wu Y.-W."/>
            <person name="Tachea F."/>
            <person name="Denzel E."/>
            <person name="Hiras J."/>
            <person name="Baecker N."/>
            <person name="Chan L.J."/>
            <person name="Eichorst S.A."/>
            <person name="Frey D."/>
            <person name="Adams P.D."/>
            <person name="Pray T."/>
            <person name="Tanjore D."/>
            <person name="Petzold C.J."/>
            <person name="Gladden J.M."/>
            <person name="Simmons B.A."/>
            <person name="Singer S.W."/>
        </authorList>
    </citation>
    <scope>NUCLEOTIDE SEQUENCE [LARGE SCALE GENOMIC DNA]</scope>
    <source>
        <strain evidence="6">JTherm</strain>
    </source>
</reference>
<gene>
    <name evidence="6" type="ORF">BLM47_04805</name>
</gene>
<evidence type="ECO:0000256" key="3">
    <source>
        <dbReference type="ARBA" id="ARBA00023125"/>
    </source>
</evidence>
<dbReference type="GO" id="GO:0003700">
    <property type="term" value="F:DNA-binding transcription factor activity"/>
    <property type="evidence" value="ECO:0007669"/>
    <property type="project" value="TreeGrafter"/>
</dbReference>
<keyword evidence="3" id="KW-0238">DNA-binding</keyword>
<organism evidence="6 7">
    <name type="scientific">Candidatus Reconcilbacillus cellulovorans</name>
    <dbReference type="NCBI Taxonomy" id="1906605"/>
    <lineage>
        <taxon>Bacteria</taxon>
        <taxon>Bacillati</taxon>
        <taxon>Bacillota</taxon>
        <taxon>Bacilli</taxon>
        <taxon>Bacillales</taxon>
        <taxon>Paenibacillaceae</taxon>
        <taxon>Candidatus Reconcilbacillus</taxon>
    </lineage>
</organism>
<evidence type="ECO:0000259" key="5">
    <source>
        <dbReference type="PROSITE" id="PS50932"/>
    </source>
</evidence>
<protein>
    <submittedName>
        <fullName evidence="6">Transcriptional regulator</fullName>
    </submittedName>
</protein>
<dbReference type="InterPro" id="IPR000843">
    <property type="entry name" value="HTH_LacI"/>
</dbReference>
<keyword evidence="4" id="KW-0804">Transcription</keyword>
<feature type="domain" description="HTH lacI-type" evidence="5">
    <location>
        <begin position="5"/>
        <end position="48"/>
    </location>
</feature>
<name>A0A2A6E1C0_9BACL</name>
<dbReference type="PANTHER" id="PTHR30146:SF148">
    <property type="entry name" value="HTH-TYPE TRANSCRIPTIONAL REPRESSOR PURR-RELATED"/>
    <property type="match status" value="1"/>
</dbReference>
<evidence type="ECO:0000256" key="2">
    <source>
        <dbReference type="ARBA" id="ARBA00023015"/>
    </source>
</evidence>
<dbReference type="Gene3D" id="1.10.260.40">
    <property type="entry name" value="lambda repressor-like DNA-binding domains"/>
    <property type="match status" value="1"/>
</dbReference>
<dbReference type="Pfam" id="PF13377">
    <property type="entry name" value="Peripla_BP_3"/>
    <property type="match status" value="1"/>
</dbReference>
<dbReference type="Gene3D" id="3.40.50.2300">
    <property type="match status" value="2"/>
</dbReference>
<dbReference type="Pfam" id="PF00356">
    <property type="entry name" value="LacI"/>
    <property type="match status" value="1"/>
</dbReference>
<keyword evidence="1" id="KW-0678">Repressor</keyword>
<evidence type="ECO:0000313" key="6">
    <source>
        <dbReference type="EMBL" id="PDO10831.1"/>
    </source>
</evidence>
<dbReference type="SUPFAM" id="SSF53822">
    <property type="entry name" value="Periplasmic binding protein-like I"/>
    <property type="match status" value="1"/>
</dbReference>
<dbReference type="SMART" id="SM00354">
    <property type="entry name" value="HTH_LACI"/>
    <property type="match status" value="1"/>
</dbReference>
<evidence type="ECO:0000313" key="7">
    <source>
        <dbReference type="Proteomes" id="UP000243688"/>
    </source>
</evidence>
<dbReference type="PANTHER" id="PTHR30146">
    <property type="entry name" value="LACI-RELATED TRANSCRIPTIONAL REPRESSOR"/>
    <property type="match status" value="1"/>
</dbReference>
<dbReference type="AlphaFoldDB" id="A0A2A6E1C0"/>
<dbReference type="PROSITE" id="PS50932">
    <property type="entry name" value="HTH_LACI_2"/>
    <property type="match status" value="1"/>
</dbReference>
<dbReference type="GO" id="GO:0000976">
    <property type="term" value="F:transcription cis-regulatory region binding"/>
    <property type="evidence" value="ECO:0007669"/>
    <property type="project" value="TreeGrafter"/>
</dbReference>
<proteinExistence type="predicted"/>
<accession>A0A2A6E1C0</accession>
<comment type="caution">
    <text evidence="6">The sequence shown here is derived from an EMBL/GenBank/DDBJ whole genome shotgun (WGS) entry which is preliminary data.</text>
</comment>